<evidence type="ECO:0000313" key="1">
    <source>
        <dbReference type="EMBL" id="SDD36849.1"/>
    </source>
</evidence>
<dbReference type="Proteomes" id="UP000199501">
    <property type="component" value="Unassembled WGS sequence"/>
</dbReference>
<evidence type="ECO:0000313" key="2">
    <source>
        <dbReference type="Proteomes" id="UP000199501"/>
    </source>
</evidence>
<dbReference type="RefSeq" id="WP_175482950.1">
    <property type="nucleotide sequence ID" value="NZ_FMZZ01000010.1"/>
</dbReference>
<name>A0A1G6U6A7_9PSEU</name>
<organism evidence="1 2">
    <name type="scientific">Actinokineospora iranica</name>
    <dbReference type="NCBI Taxonomy" id="1271860"/>
    <lineage>
        <taxon>Bacteria</taxon>
        <taxon>Bacillati</taxon>
        <taxon>Actinomycetota</taxon>
        <taxon>Actinomycetes</taxon>
        <taxon>Pseudonocardiales</taxon>
        <taxon>Pseudonocardiaceae</taxon>
        <taxon>Actinokineospora</taxon>
    </lineage>
</organism>
<accession>A0A1G6U6A7</accession>
<protein>
    <submittedName>
        <fullName evidence="1">Uncharacterized protein</fullName>
    </submittedName>
</protein>
<sequence>MIFACPDRAHIALFTVASEQLADWAEYVAILDGIARSVSFRNPGERSIADRLAE</sequence>
<gene>
    <name evidence="1" type="ORF">SAMN05216174_110128</name>
</gene>
<keyword evidence="2" id="KW-1185">Reference proteome</keyword>
<proteinExistence type="predicted"/>
<dbReference type="AlphaFoldDB" id="A0A1G6U6A7"/>
<dbReference type="EMBL" id="FMZZ01000010">
    <property type="protein sequence ID" value="SDD36849.1"/>
    <property type="molecule type" value="Genomic_DNA"/>
</dbReference>
<reference evidence="2" key="1">
    <citation type="submission" date="2016-10" db="EMBL/GenBank/DDBJ databases">
        <authorList>
            <person name="Varghese N."/>
            <person name="Submissions S."/>
        </authorList>
    </citation>
    <scope>NUCLEOTIDE SEQUENCE [LARGE SCALE GENOMIC DNA]</scope>
    <source>
        <strain evidence="2">IBRC-M 10403</strain>
    </source>
</reference>